<reference evidence="2" key="1">
    <citation type="submission" date="2020-09" db="EMBL/GenBank/DDBJ databases">
        <title>Pelagicoccus enzymogenes sp. nov. with an EPS production, isolated from marine sediment.</title>
        <authorList>
            <person name="Feng X."/>
        </authorList>
    </citation>
    <scope>NUCLEOTIDE SEQUENCE</scope>
    <source>
        <strain evidence="2">NFK12</strain>
    </source>
</reference>
<dbReference type="InterPro" id="IPR010699">
    <property type="entry name" value="DUF1275"/>
</dbReference>
<dbReference type="RefSeq" id="WP_191616376.1">
    <property type="nucleotide sequence ID" value="NZ_JACYFG010000007.1"/>
</dbReference>
<proteinExistence type="predicted"/>
<evidence type="ECO:0000313" key="2">
    <source>
        <dbReference type="EMBL" id="MBD5779243.1"/>
    </source>
</evidence>
<dbReference type="AlphaFoldDB" id="A0A927F6C5"/>
<keyword evidence="1" id="KW-0812">Transmembrane</keyword>
<sequence>MHQVPPRYVLLGGCILAFGAAFVNVGFLLNTGASASHLTGDISRLAADFASVDAVHRHSFYLVCMATLGFVLGALVSGMLLHHPQLELAKPYGRIVSGIGILLVAAYLVASASEVFAIGIAGFACGLQNALATKYRGLVLRTTHMTGLLTDLGVMTGMWIRGHRLEIWRMMVPLFLCLSFFVGSLIGAFAVLKYDLPWLAVAGGAYFFGGLVWSVVKRRLKEA</sequence>
<keyword evidence="1" id="KW-1133">Transmembrane helix</keyword>
<dbReference type="EMBL" id="JACYFG010000007">
    <property type="protein sequence ID" value="MBD5779243.1"/>
    <property type="molecule type" value="Genomic_DNA"/>
</dbReference>
<feature type="transmembrane region" description="Helical" evidence="1">
    <location>
        <begin position="171"/>
        <end position="192"/>
    </location>
</feature>
<name>A0A927F6C5_9BACT</name>
<dbReference type="Pfam" id="PF06912">
    <property type="entry name" value="DUF1275"/>
    <property type="match status" value="1"/>
</dbReference>
<dbReference type="Proteomes" id="UP000622317">
    <property type="component" value="Unassembled WGS sequence"/>
</dbReference>
<evidence type="ECO:0000313" key="3">
    <source>
        <dbReference type="Proteomes" id="UP000622317"/>
    </source>
</evidence>
<gene>
    <name evidence="2" type="ORF">IEN85_07040</name>
</gene>
<accession>A0A927F6C5</accession>
<dbReference type="PANTHER" id="PTHR37314">
    <property type="entry name" value="SLR0142 PROTEIN"/>
    <property type="match status" value="1"/>
</dbReference>
<keyword evidence="3" id="KW-1185">Reference proteome</keyword>
<protein>
    <submittedName>
        <fullName evidence="2">DUF1275 domain-containing protein</fullName>
    </submittedName>
</protein>
<feature type="transmembrane region" description="Helical" evidence="1">
    <location>
        <begin position="59"/>
        <end position="80"/>
    </location>
</feature>
<comment type="caution">
    <text evidence="2">The sequence shown here is derived from an EMBL/GenBank/DDBJ whole genome shotgun (WGS) entry which is preliminary data.</text>
</comment>
<organism evidence="2 3">
    <name type="scientific">Pelagicoccus enzymogenes</name>
    <dbReference type="NCBI Taxonomy" id="2773457"/>
    <lineage>
        <taxon>Bacteria</taxon>
        <taxon>Pseudomonadati</taxon>
        <taxon>Verrucomicrobiota</taxon>
        <taxon>Opitutia</taxon>
        <taxon>Puniceicoccales</taxon>
        <taxon>Pelagicoccaceae</taxon>
        <taxon>Pelagicoccus</taxon>
    </lineage>
</organism>
<dbReference type="PANTHER" id="PTHR37314:SF4">
    <property type="entry name" value="UPF0700 TRANSMEMBRANE PROTEIN YOAK"/>
    <property type="match status" value="1"/>
</dbReference>
<keyword evidence="1" id="KW-0472">Membrane</keyword>
<evidence type="ECO:0000256" key="1">
    <source>
        <dbReference type="SAM" id="Phobius"/>
    </source>
</evidence>
<feature type="transmembrane region" description="Helical" evidence="1">
    <location>
        <begin position="198"/>
        <end position="216"/>
    </location>
</feature>